<keyword evidence="2" id="KW-0418">Kinase</keyword>
<protein>
    <recommendedName>
        <fullName evidence="3">Carbohydrate kinase FGGY C-terminal domain-containing protein</fullName>
    </recommendedName>
</protein>
<proteinExistence type="predicted"/>
<dbReference type="GO" id="GO:0016301">
    <property type="term" value="F:kinase activity"/>
    <property type="evidence" value="ECO:0007669"/>
    <property type="project" value="UniProtKB-KW"/>
</dbReference>
<feature type="non-terminal residue" evidence="4">
    <location>
        <position position="117"/>
    </location>
</feature>
<accession>X1V3S3</accession>
<dbReference type="SUPFAM" id="SSF53067">
    <property type="entry name" value="Actin-like ATPase domain"/>
    <property type="match status" value="1"/>
</dbReference>
<sequence>MIQTTGMGLVRPGILGITIGTAGIVAMGLDKFHPNADGRLQIFCNNGPGTWHVMGVTLAAGDSYRWFRDALCEVEKEKARQMGQEVYQIMEEIASAAPAGSRGLIFLPYLIGERCPY</sequence>
<comment type="caution">
    <text evidence="4">The sequence shown here is derived from an EMBL/GenBank/DDBJ whole genome shotgun (WGS) entry which is preliminary data.</text>
</comment>
<dbReference type="Pfam" id="PF02782">
    <property type="entry name" value="FGGY_C"/>
    <property type="match status" value="1"/>
</dbReference>
<dbReference type="Gene3D" id="3.30.420.40">
    <property type="match status" value="1"/>
</dbReference>
<dbReference type="PANTHER" id="PTHR43095:SF5">
    <property type="entry name" value="XYLULOSE KINASE"/>
    <property type="match status" value="1"/>
</dbReference>
<evidence type="ECO:0000256" key="1">
    <source>
        <dbReference type="ARBA" id="ARBA00022679"/>
    </source>
</evidence>
<gene>
    <name evidence="4" type="ORF">S12H4_59332</name>
</gene>
<dbReference type="InterPro" id="IPR043129">
    <property type="entry name" value="ATPase_NBD"/>
</dbReference>
<feature type="domain" description="Carbohydrate kinase FGGY C-terminal" evidence="3">
    <location>
        <begin position="17"/>
        <end position="117"/>
    </location>
</feature>
<dbReference type="InterPro" id="IPR018485">
    <property type="entry name" value="FGGY_C"/>
</dbReference>
<keyword evidence="1" id="KW-0808">Transferase</keyword>
<dbReference type="PANTHER" id="PTHR43095">
    <property type="entry name" value="SUGAR KINASE"/>
    <property type="match status" value="1"/>
</dbReference>
<dbReference type="InterPro" id="IPR050406">
    <property type="entry name" value="FGGY_Carb_Kinase"/>
</dbReference>
<organism evidence="4">
    <name type="scientific">marine sediment metagenome</name>
    <dbReference type="NCBI Taxonomy" id="412755"/>
    <lineage>
        <taxon>unclassified sequences</taxon>
        <taxon>metagenomes</taxon>
        <taxon>ecological metagenomes</taxon>
    </lineage>
</organism>
<evidence type="ECO:0000259" key="3">
    <source>
        <dbReference type="Pfam" id="PF02782"/>
    </source>
</evidence>
<evidence type="ECO:0000256" key="2">
    <source>
        <dbReference type="ARBA" id="ARBA00022777"/>
    </source>
</evidence>
<dbReference type="EMBL" id="BARW01038742">
    <property type="protein sequence ID" value="GAJ24413.1"/>
    <property type="molecule type" value="Genomic_DNA"/>
</dbReference>
<dbReference type="GO" id="GO:0005975">
    <property type="term" value="P:carbohydrate metabolic process"/>
    <property type="evidence" value="ECO:0007669"/>
    <property type="project" value="InterPro"/>
</dbReference>
<name>X1V3S3_9ZZZZ</name>
<evidence type="ECO:0000313" key="4">
    <source>
        <dbReference type="EMBL" id="GAJ24413.1"/>
    </source>
</evidence>
<reference evidence="4" key="1">
    <citation type="journal article" date="2014" name="Front. Microbiol.">
        <title>High frequency of phylogenetically diverse reductive dehalogenase-homologous genes in deep subseafloor sedimentary metagenomes.</title>
        <authorList>
            <person name="Kawai M."/>
            <person name="Futagami T."/>
            <person name="Toyoda A."/>
            <person name="Takaki Y."/>
            <person name="Nishi S."/>
            <person name="Hori S."/>
            <person name="Arai W."/>
            <person name="Tsubouchi T."/>
            <person name="Morono Y."/>
            <person name="Uchiyama I."/>
            <person name="Ito T."/>
            <person name="Fujiyama A."/>
            <person name="Inagaki F."/>
            <person name="Takami H."/>
        </authorList>
    </citation>
    <scope>NUCLEOTIDE SEQUENCE</scope>
    <source>
        <strain evidence="4">Expedition CK06-06</strain>
    </source>
</reference>
<dbReference type="AlphaFoldDB" id="X1V3S3"/>